<dbReference type="EMBL" id="JAAAJA010000705">
    <property type="protein sequence ID" value="KAG0250285.1"/>
    <property type="molecule type" value="Genomic_DNA"/>
</dbReference>
<keyword evidence="3" id="KW-1185">Reference proteome</keyword>
<gene>
    <name evidence="2" type="ORF">BG011_008512</name>
</gene>
<dbReference type="CDD" id="cd18186">
    <property type="entry name" value="BTB_POZ_ZBTB_KLHL-like"/>
    <property type="match status" value="1"/>
</dbReference>
<comment type="caution">
    <text evidence="2">The sequence shown here is derived from an EMBL/GenBank/DDBJ whole genome shotgun (WGS) entry which is preliminary data.</text>
</comment>
<evidence type="ECO:0000259" key="1">
    <source>
        <dbReference type="PROSITE" id="PS50097"/>
    </source>
</evidence>
<dbReference type="InterPro" id="IPR011333">
    <property type="entry name" value="SKP1/BTB/POZ_sf"/>
</dbReference>
<proteinExistence type="predicted"/>
<protein>
    <recommendedName>
        <fullName evidence="1">BTB domain-containing protein</fullName>
    </recommendedName>
</protein>
<dbReference type="AlphaFoldDB" id="A0A9P6TX07"/>
<dbReference type="Pfam" id="PF00651">
    <property type="entry name" value="BTB"/>
    <property type="match status" value="1"/>
</dbReference>
<dbReference type="InterPro" id="IPR000210">
    <property type="entry name" value="BTB/POZ_dom"/>
</dbReference>
<sequence>MSTDLRILQFRIPDRIQPAVSSDGTHKVDTIAKAGIHEWSCQLMVLEDTSTIRAILGPMSDSISIQAELDPCCSLQVVSMPESDPSAVQVLMNKKIKGEDLFKRGIEFYLDRQDIWADHHYEFSIILSSLPVKLHGPLDGPHWTHALALSECDPVARNIDPLVEMMTQFERDAATSDVDCRIATSTGQVIDHLRAHQAILSIYPAFSEKMARSQRNPHQRTMSSILVTNMEARATFERMLSFIYSGRLPQEPFVPRSDQWRIVFELAKEYGLDKSASSRPWINWHLTELQQVITDENVLEIYFRWAYRFGRVSGMCVRHVAERSQAQFQDTTLGSYVMKQLQDRYHGHSGCSEFQEAIVVLVMKMYAQQRGQQRASH</sequence>
<evidence type="ECO:0000313" key="2">
    <source>
        <dbReference type="EMBL" id="KAG0250285.1"/>
    </source>
</evidence>
<reference evidence="2" key="1">
    <citation type="journal article" date="2020" name="Fungal Divers.">
        <title>Resolving the Mortierellaceae phylogeny through synthesis of multi-gene phylogenetics and phylogenomics.</title>
        <authorList>
            <person name="Vandepol N."/>
            <person name="Liber J."/>
            <person name="Desiro A."/>
            <person name="Na H."/>
            <person name="Kennedy M."/>
            <person name="Barry K."/>
            <person name="Grigoriev I.V."/>
            <person name="Miller A.N."/>
            <person name="O'Donnell K."/>
            <person name="Stajich J.E."/>
            <person name="Bonito G."/>
        </authorList>
    </citation>
    <scope>NUCLEOTIDE SEQUENCE</scope>
    <source>
        <strain evidence="2">KOD948</strain>
    </source>
</reference>
<dbReference type="Proteomes" id="UP000726737">
    <property type="component" value="Unassembled WGS sequence"/>
</dbReference>
<dbReference type="PROSITE" id="PS50097">
    <property type="entry name" value="BTB"/>
    <property type="match status" value="1"/>
</dbReference>
<feature type="domain" description="BTB" evidence="1">
    <location>
        <begin position="178"/>
        <end position="252"/>
    </location>
</feature>
<name>A0A9P6TX07_9FUNG</name>
<organism evidence="2 3">
    <name type="scientific">Mortierella polycephala</name>
    <dbReference type="NCBI Taxonomy" id="41804"/>
    <lineage>
        <taxon>Eukaryota</taxon>
        <taxon>Fungi</taxon>
        <taxon>Fungi incertae sedis</taxon>
        <taxon>Mucoromycota</taxon>
        <taxon>Mortierellomycotina</taxon>
        <taxon>Mortierellomycetes</taxon>
        <taxon>Mortierellales</taxon>
        <taxon>Mortierellaceae</taxon>
        <taxon>Mortierella</taxon>
    </lineage>
</organism>
<accession>A0A9P6TX07</accession>
<dbReference type="Gene3D" id="3.30.710.10">
    <property type="entry name" value="Potassium Channel Kv1.1, Chain A"/>
    <property type="match status" value="1"/>
</dbReference>
<evidence type="ECO:0000313" key="3">
    <source>
        <dbReference type="Proteomes" id="UP000726737"/>
    </source>
</evidence>
<dbReference type="OrthoDB" id="2380198at2759"/>